<sequence length="52" mass="5592">MFGEVNDPHAGPAILRELGAAYIAQTYLASALMVLGPLVVAFLCGRRMRRSS</sequence>
<keyword evidence="1" id="KW-0472">Membrane</keyword>
<keyword evidence="1" id="KW-1133">Transmembrane helix</keyword>
<evidence type="ECO:0000313" key="3">
    <source>
        <dbReference type="Proteomes" id="UP001320831"/>
    </source>
</evidence>
<gene>
    <name evidence="2" type="ORF">N5A92_06960</name>
</gene>
<dbReference type="Proteomes" id="UP001320831">
    <property type="component" value="Unassembled WGS sequence"/>
</dbReference>
<keyword evidence="1" id="KW-0812">Transmembrane</keyword>
<dbReference type="RefSeq" id="WP_260901282.1">
    <property type="nucleotide sequence ID" value="NZ_JAOCZP010000002.1"/>
</dbReference>
<keyword evidence="3" id="KW-1185">Reference proteome</keyword>
<proteinExistence type="predicted"/>
<comment type="caution">
    <text evidence="2">The sequence shown here is derived from an EMBL/GenBank/DDBJ whole genome shotgun (WGS) entry which is preliminary data.</text>
</comment>
<reference evidence="2 3" key="1">
    <citation type="submission" date="2022-09" db="EMBL/GenBank/DDBJ databases">
        <title>Chelativorans salina sp. nov., a novel slightly halophilic bacterium isolated from a saline lake sediment enrichment.</title>
        <authorList>
            <person name="Gao L."/>
            <person name="Fang B.-Z."/>
            <person name="Li W.-J."/>
        </authorList>
    </citation>
    <scope>NUCLEOTIDE SEQUENCE [LARGE SCALE GENOMIC DNA]</scope>
    <source>
        <strain evidence="2 3">EGI FJ00035</strain>
    </source>
</reference>
<feature type="transmembrane region" description="Helical" evidence="1">
    <location>
        <begin position="20"/>
        <end position="44"/>
    </location>
</feature>
<accession>A0ABT2LM78</accession>
<dbReference type="EMBL" id="JAOCZP010000002">
    <property type="protein sequence ID" value="MCT7374773.1"/>
    <property type="molecule type" value="Genomic_DNA"/>
</dbReference>
<evidence type="ECO:0000256" key="1">
    <source>
        <dbReference type="SAM" id="Phobius"/>
    </source>
</evidence>
<name>A0ABT2LM78_9HYPH</name>
<evidence type="ECO:0000313" key="2">
    <source>
        <dbReference type="EMBL" id="MCT7374773.1"/>
    </source>
</evidence>
<organism evidence="2 3">
    <name type="scientific">Chelativorans salis</name>
    <dbReference type="NCBI Taxonomy" id="2978478"/>
    <lineage>
        <taxon>Bacteria</taxon>
        <taxon>Pseudomonadati</taxon>
        <taxon>Pseudomonadota</taxon>
        <taxon>Alphaproteobacteria</taxon>
        <taxon>Hyphomicrobiales</taxon>
        <taxon>Phyllobacteriaceae</taxon>
        <taxon>Chelativorans</taxon>
    </lineage>
</organism>
<protein>
    <submittedName>
        <fullName evidence="2">Uncharacterized protein</fullName>
    </submittedName>
</protein>